<evidence type="ECO:0000256" key="1">
    <source>
        <dbReference type="SAM" id="MobiDB-lite"/>
    </source>
</evidence>
<evidence type="ECO:0000313" key="2">
    <source>
        <dbReference type="EMBL" id="KAH8042226.1"/>
    </source>
</evidence>
<feature type="region of interest" description="Disordered" evidence="1">
    <location>
        <begin position="194"/>
        <end position="225"/>
    </location>
</feature>
<feature type="compositionally biased region" description="Polar residues" evidence="1">
    <location>
        <begin position="119"/>
        <end position="135"/>
    </location>
</feature>
<dbReference type="AlphaFoldDB" id="A0A9J6F5Z5"/>
<gene>
    <name evidence="2" type="ORF">HPB51_021310</name>
</gene>
<proteinExistence type="predicted"/>
<feature type="compositionally biased region" description="Low complexity" evidence="1">
    <location>
        <begin position="60"/>
        <end position="76"/>
    </location>
</feature>
<feature type="compositionally biased region" description="Basic and acidic residues" evidence="1">
    <location>
        <begin position="27"/>
        <end position="36"/>
    </location>
</feature>
<comment type="caution">
    <text evidence="2">The sequence shown here is derived from an EMBL/GenBank/DDBJ whole genome shotgun (WGS) entry which is preliminary data.</text>
</comment>
<keyword evidence="3" id="KW-1185">Reference proteome</keyword>
<accession>A0A9J6F5Z5</accession>
<dbReference type="EMBL" id="JABSTU010000001">
    <property type="protein sequence ID" value="KAH8042226.1"/>
    <property type="molecule type" value="Genomic_DNA"/>
</dbReference>
<sequence length="225" mass="24036">MLYAFYKTYAATGGKAFGDVSAALRTPGHETPDGEPAHTGPQQRRFPQPEIDPAIIYRDPTPIIGRTPPRTTVVPPSRAGRTAVRIPYANGYHALLARSGRFQVPHDPTKSDIRRSDAGTPTNVVQTTPPGSTPSWAKVPNASRISGTPAPLTPAAASGAVFTASATPSQWHSPASLTTPQPYPAEYRVAARAEASAQDLPASRVMRARRPVPPPEGARRSKKRH</sequence>
<feature type="compositionally biased region" description="Basic and acidic residues" evidence="1">
    <location>
        <begin position="107"/>
        <end position="117"/>
    </location>
</feature>
<feature type="region of interest" description="Disordered" evidence="1">
    <location>
        <begin position="23"/>
        <end position="47"/>
    </location>
</feature>
<name>A0A9J6F5Z5_RHIMP</name>
<organism evidence="2 3">
    <name type="scientific">Rhipicephalus microplus</name>
    <name type="common">Cattle tick</name>
    <name type="synonym">Boophilus microplus</name>
    <dbReference type="NCBI Taxonomy" id="6941"/>
    <lineage>
        <taxon>Eukaryota</taxon>
        <taxon>Metazoa</taxon>
        <taxon>Ecdysozoa</taxon>
        <taxon>Arthropoda</taxon>
        <taxon>Chelicerata</taxon>
        <taxon>Arachnida</taxon>
        <taxon>Acari</taxon>
        <taxon>Parasitiformes</taxon>
        <taxon>Ixodida</taxon>
        <taxon>Ixodoidea</taxon>
        <taxon>Ixodidae</taxon>
        <taxon>Rhipicephalinae</taxon>
        <taxon>Rhipicephalus</taxon>
        <taxon>Boophilus</taxon>
    </lineage>
</organism>
<reference evidence="2" key="2">
    <citation type="submission" date="2021-09" db="EMBL/GenBank/DDBJ databases">
        <authorList>
            <person name="Jia N."/>
            <person name="Wang J."/>
            <person name="Shi W."/>
            <person name="Du L."/>
            <person name="Sun Y."/>
            <person name="Zhan W."/>
            <person name="Jiang J."/>
            <person name="Wang Q."/>
            <person name="Zhang B."/>
            <person name="Ji P."/>
            <person name="Sakyi L.B."/>
            <person name="Cui X."/>
            <person name="Yuan T."/>
            <person name="Jiang B."/>
            <person name="Yang W."/>
            <person name="Lam T.T.-Y."/>
            <person name="Chang Q."/>
            <person name="Ding S."/>
            <person name="Wang X."/>
            <person name="Zhu J."/>
            <person name="Ruan X."/>
            <person name="Zhao L."/>
            <person name="Wei J."/>
            <person name="Que T."/>
            <person name="Du C."/>
            <person name="Cheng J."/>
            <person name="Dai P."/>
            <person name="Han X."/>
            <person name="Huang E."/>
            <person name="Gao Y."/>
            <person name="Liu J."/>
            <person name="Shao H."/>
            <person name="Ye R."/>
            <person name="Li L."/>
            <person name="Wei W."/>
            <person name="Wang X."/>
            <person name="Wang C."/>
            <person name="Huo Q."/>
            <person name="Li W."/>
            <person name="Guo W."/>
            <person name="Chen H."/>
            <person name="Chen S."/>
            <person name="Zhou L."/>
            <person name="Zhou L."/>
            <person name="Ni X."/>
            <person name="Tian J."/>
            <person name="Zhou Y."/>
            <person name="Sheng Y."/>
            <person name="Liu T."/>
            <person name="Pan Y."/>
            <person name="Xia L."/>
            <person name="Li J."/>
            <person name="Zhao F."/>
            <person name="Cao W."/>
        </authorList>
    </citation>
    <scope>NUCLEOTIDE SEQUENCE</scope>
    <source>
        <strain evidence="2">Rmic-2018</strain>
        <tissue evidence="2">Larvae</tissue>
    </source>
</reference>
<protein>
    <submittedName>
        <fullName evidence="2">Uncharacterized protein</fullName>
    </submittedName>
</protein>
<dbReference type="Proteomes" id="UP000821866">
    <property type="component" value="Chromosome 1"/>
</dbReference>
<reference evidence="2" key="1">
    <citation type="journal article" date="2020" name="Cell">
        <title>Large-Scale Comparative Analyses of Tick Genomes Elucidate Their Genetic Diversity and Vector Capacities.</title>
        <authorList>
            <consortium name="Tick Genome and Microbiome Consortium (TIGMIC)"/>
            <person name="Jia N."/>
            <person name="Wang J."/>
            <person name="Shi W."/>
            <person name="Du L."/>
            <person name="Sun Y."/>
            <person name="Zhan W."/>
            <person name="Jiang J.F."/>
            <person name="Wang Q."/>
            <person name="Zhang B."/>
            <person name="Ji P."/>
            <person name="Bell-Sakyi L."/>
            <person name="Cui X.M."/>
            <person name="Yuan T.T."/>
            <person name="Jiang B.G."/>
            <person name="Yang W.F."/>
            <person name="Lam T.T."/>
            <person name="Chang Q.C."/>
            <person name="Ding S.J."/>
            <person name="Wang X.J."/>
            <person name="Zhu J.G."/>
            <person name="Ruan X.D."/>
            <person name="Zhao L."/>
            <person name="Wei J.T."/>
            <person name="Ye R.Z."/>
            <person name="Que T.C."/>
            <person name="Du C.H."/>
            <person name="Zhou Y.H."/>
            <person name="Cheng J.X."/>
            <person name="Dai P.F."/>
            <person name="Guo W.B."/>
            <person name="Han X.H."/>
            <person name="Huang E.J."/>
            <person name="Li L.F."/>
            <person name="Wei W."/>
            <person name="Gao Y.C."/>
            <person name="Liu J.Z."/>
            <person name="Shao H.Z."/>
            <person name="Wang X."/>
            <person name="Wang C.C."/>
            <person name="Yang T.C."/>
            <person name="Huo Q.B."/>
            <person name="Li W."/>
            <person name="Chen H.Y."/>
            <person name="Chen S.E."/>
            <person name="Zhou L.G."/>
            <person name="Ni X.B."/>
            <person name="Tian J.H."/>
            <person name="Sheng Y."/>
            <person name="Liu T."/>
            <person name="Pan Y.S."/>
            <person name="Xia L.Y."/>
            <person name="Li J."/>
            <person name="Zhao F."/>
            <person name="Cao W.C."/>
        </authorList>
    </citation>
    <scope>NUCLEOTIDE SEQUENCE</scope>
    <source>
        <strain evidence="2">Rmic-2018</strain>
    </source>
</reference>
<feature type="region of interest" description="Disordered" evidence="1">
    <location>
        <begin position="103"/>
        <end position="136"/>
    </location>
</feature>
<feature type="region of interest" description="Disordered" evidence="1">
    <location>
        <begin position="59"/>
        <end position="78"/>
    </location>
</feature>
<evidence type="ECO:0000313" key="3">
    <source>
        <dbReference type="Proteomes" id="UP000821866"/>
    </source>
</evidence>